<protein>
    <submittedName>
        <fullName evidence="2">Centromere protein P</fullName>
    </submittedName>
</protein>
<dbReference type="PANTHER" id="PTHR28577:SF1">
    <property type="entry name" value="CENTROMERE PROTEIN P"/>
    <property type="match status" value="1"/>
</dbReference>
<dbReference type="PANTHER" id="PTHR28577">
    <property type="entry name" value="CENTROMERE PROTEIN P"/>
    <property type="match status" value="1"/>
</dbReference>
<dbReference type="EMBL" id="JAGKHQ010000016">
    <property type="protein sequence ID" value="KAG7493756.1"/>
    <property type="molecule type" value="Genomic_DNA"/>
</dbReference>
<keyword evidence="3" id="KW-1185">Reference proteome</keyword>
<accession>A0AAV6QNV7</accession>
<dbReference type="GO" id="GO:0005634">
    <property type="term" value="C:nucleus"/>
    <property type="evidence" value="ECO:0007669"/>
    <property type="project" value="TreeGrafter"/>
</dbReference>
<dbReference type="GO" id="GO:0000775">
    <property type="term" value="C:chromosome, centromeric region"/>
    <property type="evidence" value="ECO:0007669"/>
    <property type="project" value="InterPro"/>
</dbReference>
<feature type="coiled-coil region" evidence="1">
    <location>
        <begin position="2"/>
        <end position="85"/>
    </location>
</feature>
<name>A0AAV6QNV7_SOLSE</name>
<comment type="caution">
    <text evidence="2">The sequence shown here is derived from an EMBL/GenBank/DDBJ whole genome shotgun (WGS) entry which is preliminary data.</text>
</comment>
<evidence type="ECO:0000313" key="2">
    <source>
        <dbReference type="EMBL" id="KAG7493756.1"/>
    </source>
</evidence>
<dbReference type="Proteomes" id="UP000693946">
    <property type="component" value="Linkage Group LG4"/>
</dbReference>
<dbReference type="Pfam" id="PF13096">
    <property type="entry name" value="CENP-P"/>
    <property type="match status" value="1"/>
</dbReference>
<proteinExistence type="predicted"/>
<evidence type="ECO:0000313" key="3">
    <source>
        <dbReference type="Proteomes" id="UP000693946"/>
    </source>
</evidence>
<dbReference type="AlphaFoldDB" id="A0AAV6QNV7"/>
<dbReference type="GO" id="GO:0034080">
    <property type="term" value="P:CENP-A containing chromatin assembly"/>
    <property type="evidence" value="ECO:0007669"/>
    <property type="project" value="InterPro"/>
</dbReference>
<reference evidence="2 3" key="1">
    <citation type="journal article" date="2021" name="Sci. Rep.">
        <title>Chromosome anchoring in Senegalese sole (Solea senegalensis) reveals sex-associated markers and genome rearrangements in flatfish.</title>
        <authorList>
            <person name="Guerrero-Cozar I."/>
            <person name="Gomez-Garrido J."/>
            <person name="Berbel C."/>
            <person name="Martinez-Blanch J.F."/>
            <person name="Alioto T."/>
            <person name="Claros M.G."/>
            <person name="Gagnaire P.A."/>
            <person name="Manchado M."/>
        </authorList>
    </citation>
    <scope>NUCLEOTIDE SEQUENCE [LARGE SCALE GENOMIC DNA]</scope>
    <source>
        <strain evidence="2">Sse05_10M</strain>
    </source>
</reference>
<organism evidence="2 3">
    <name type="scientific">Solea senegalensis</name>
    <name type="common">Senegalese sole</name>
    <dbReference type="NCBI Taxonomy" id="28829"/>
    <lineage>
        <taxon>Eukaryota</taxon>
        <taxon>Metazoa</taxon>
        <taxon>Chordata</taxon>
        <taxon>Craniata</taxon>
        <taxon>Vertebrata</taxon>
        <taxon>Euteleostomi</taxon>
        <taxon>Actinopterygii</taxon>
        <taxon>Neopterygii</taxon>
        <taxon>Teleostei</taxon>
        <taxon>Neoteleostei</taxon>
        <taxon>Acanthomorphata</taxon>
        <taxon>Carangaria</taxon>
        <taxon>Pleuronectiformes</taxon>
        <taxon>Pleuronectoidei</taxon>
        <taxon>Soleidae</taxon>
        <taxon>Solea</taxon>
    </lineage>
</organism>
<keyword evidence="1" id="KW-0175">Coiled coil</keyword>
<dbReference type="InterPro" id="IPR027801">
    <property type="entry name" value="CENP-P"/>
</dbReference>
<gene>
    <name evidence="2" type="ORF">JOB18_015665</name>
</gene>
<sequence>MNEENTEEVKVLEAQIEQLQAEVAQLQRQQQNNHKDMTFNFSGQMQEALLYLCGQSVVRTKEEVVSRLEEEVKEMEEDLKRQTQMNGINLNSCTTKTLQSGDSQLIQKFCVSGYCSELNFLVEFQLTEFKQNQRCQREISDLNVVMDATDLKSFNGFLLNVEEHNDHLLFFRTLRTFSDRCDDRSRTFQHLQDKYPSIVSLPGGCRSEIMTLNHPQLPGCVLFIHWSVDVSSEGRVTPKINLLTKIPERVLQLFPSQTVGGAAKFFQSLLRILGPEAALESVIRAICP</sequence>
<evidence type="ECO:0000256" key="1">
    <source>
        <dbReference type="SAM" id="Coils"/>
    </source>
</evidence>